<dbReference type="InterPro" id="IPR036388">
    <property type="entry name" value="WH-like_DNA-bd_sf"/>
</dbReference>
<protein>
    <recommendedName>
        <fullName evidence="2">RFX-type winged-helix domain-containing protein</fullName>
    </recommendedName>
</protein>
<feature type="compositionally biased region" description="Low complexity" evidence="1">
    <location>
        <begin position="577"/>
        <end position="590"/>
    </location>
</feature>
<name>A0AAN9AGH2_HALRR</name>
<dbReference type="InterPro" id="IPR036390">
    <property type="entry name" value="WH_DNA-bd_sf"/>
</dbReference>
<dbReference type="Gene3D" id="1.10.10.10">
    <property type="entry name" value="Winged helix-like DNA-binding domain superfamily/Winged helix DNA-binding domain"/>
    <property type="match status" value="1"/>
</dbReference>
<dbReference type="EMBL" id="JAXCGZ010000178">
    <property type="protein sequence ID" value="KAK7086471.1"/>
    <property type="molecule type" value="Genomic_DNA"/>
</dbReference>
<keyword evidence="4" id="KW-1185">Reference proteome</keyword>
<reference evidence="3 4" key="1">
    <citation type="submission" date="2023-11" db="EMBL/GenBank/DDBJ databases">
        <title>Halocaridina rubra genome assembly.</title>
        <authorList>
            <person name="Smith C."/>
        </authorList>
    </citation>
    <scope>NUCLEOTIDE SEQUENCE [LARGE SCALE GENOMIC DNA]</scope>
    <source>
        <strain evidence="3">EP-1</strain>
        <tissue evidence="3">Whole</tissue>
    </source>
</reference>
<accession>A0AAN9AGH2</accession>
<dbReference type="Gene3D" id="1.20.1020.10">
    <property type="entry name" value="TAZ domain"/>
    <property type="match status" value="1"/>
</dbReference>
<evidence type="ECO:0000259" key="2">
    <source>
        <dbReference type="Pfam" id="PF02257"/>
    </source>
</evidence>
<feature type="region of interest" description="Disordered" evidence="1">
    <location>
        <begin position="45"/>
        <end position="155"/>
    </location>
</feature>
<proteinExistence type="predicted"/>
<organism evidence="3 4">
    <name type="scientific">Halocaridina rubra</name>
    <name type="common">Hawaiian red shrimp</name>
    <dbReference type="NCBI Taxonomy" id="373956"/>
    <lineage>
        <taxon>Eukaryota</taxon>
        <taxon>Metazoa</taxon>
        <taxon>Ecdysozoa</taxon>
        <taxon>Arthropoda</taxon>
        <taxon>Crustacea</taxon>
        <taxon>Multicrustacea</taxon>
        <taxon>Malacostraca</taxon>
        <taxon>Eumalacostraca</taxon>
        <taxon>Eucarida</taxon>
        <taxon>Decapoda</taxon>
        <taxon>Pleocyemata</taxon>
        <taxon>Caridea</taxon>
        <taxon>Atyoidea</taxon>
        <taxon>Atyidae</taxon>
        <taxon>Halocaridina</taxon>
    </lineage>
</organism>
<feature type="compositionally biased region" description="Pro residues" evidence="1">
    <location>
        <begin position="591"/>
        <end position="600"/>
    </location>
</feature>
<sequence length="631" mass="71196">MVVQLANMVYPGPAAIAELHSPSPSQQEPVVWSFEDCCCSDTESVVPQPNQDVYQPEQEVYQHKKLTRKHNDTKAKKTEKRSENSQNRTEIDESAKEGRERKERDQCQETKKRKRSCDRKGEDENGKRSHDRKKDSENDRKSKSKIMASVGRNQSSEEFLYHHERENTSEGAATLTILADGNDNQTHNEFKKNYPNTTVSSDEGNVIIVSYSLDNLKSAGNFESEGLVVDDEDRDGELIIHEQDDNGTVYDDLVDSISEESMARAEEENQEGYNLSQRTKGRVLSKQKMNEGKIWLSKTLMVVAGTLNAMRLSDIEEAYITYCRENNKDPLATPVLARLIHGLFPNAEKCRLGPRGNQRIHYRNLSFKPDPKNKSEREEVPQYEKEVLKGYQNDKQNTELDHQSGIKEFTKQPAYQQADANVSEHVDKEVMILDHSDDPPMNQKSPMIPDQNDEEACKASARKLHDVLKWITRQGEGHKNALLRDFAHSASCQDANCLPVCLMFRRVRRHVVSAQHACSVLRLYSLLLRHHVSSCTSMKCGLPACPALRATRMQNHPKQHAFGKGRQVYRPNSLTISPLSPGGSLPESPASSPPSSPEASPPQSLSGWTLGPSQLQYVLVPVVPVMNKNKT</sequence>
<dbReference type="Proteomes" id="UP001381693">
    <property type="component" value="Unassembled WGS sequence"/>
</dbReference>
<dbReference type="GO" id="GO:0003677">
    <property type="term" value="F:DNA binding"/>
    <property type="evidence" value="ECO:0007669"/>
    <property type="project" value="InterPro"/>
</dbReference>
<gene>
    <name evidence="3" type="ORF">SK128_015857</name>
</gene>
<evidence type="ECO:0000256" key="1">
    <source>
        <dbReference type="SAM" id="MobiDB-lite"/>
    </source>
</evidence>
<dbReference type="AlphaFoldDB" id="A0AAN9AGH2"/>
<feature type="region of interest" description="Disordered" evidence="1">
    <location>
        <begin position="557"/>
        <end position="608"/>
    </location>
</feature>
<feature type="domain" description="RFX-type winged-helix" evidence="2">
    <location>
        <begin position="295"/>
        <end position="367"/>
    </location>
</feature>
<evidence type="ECO:0000313" key="4">
    <source>
        <dbReference type="Proteomes" id="UP001381693"/>
    </source>
</evidence>
<feature type="compositionally biased region" description="Basic and acidic residues" evidence="1">
    <location>
        <begin position="118"/>
        <end position="141"/>
    </location>
</feature>
<feature type="compositionally biased region" description="Basic and acidic residues" evidence="1">
    <location>
        <begin position="69"/>
        <end position="110"/>
    </location>
</feature>
<evidence type="ECO:0000313" key="3">
    <source>
        <dbReference type="EMBL" id="KAK7086471.1"/>
    </source>
</evidence>
<dbReference type="Pfam" id="PF02257">
    <property type="entry name" value="RFX_DNA_binding"/>
    <property type="match status" value="1"/>
</dbReference>
<dbReference type="InterPro" id="IPR003150">
    <property type="entry name" value="DNA-bd_RFX"/>
</dbReference>
<dbReference type="SUPFAM" id="SSF46785">
    <property type="entry name" value="Winged helix' DNA-binding domain"/>
    <property type="match status" value="1"/>
</dbReference>
<dbReference type="InterPro" id="IPR035898">
    <property type="entry name" value="TAZ_dom_sf"/>
</dbReference>
<dbReference type="GO" id="GO:0006355">
    <property type="term" value="P:regulation of DNA-templated transcription"/>
    <property type="evidence" value="ECO:0007669"/>
    <property type="project" value="InterPro"/>
</dbReference>
<comment type="caution">
    <text evidence="3">The sequence shown here is derived from an EMBL/GenBank/DDBJ whole genome shotgun (WGS) entry which is preliminary data.</text>
</comment>